<protein>
    <recommendedName>
        <fullName evidence="2">histidine kinase</fullName>
        <ecNumber evidence="2">2.7.13.3</ecNumber>
    </recommendedName>
</protein>
<dbReference type="GO" id="GO:0016301">
    <property type="term" value="F:kinase activity"/>
    <property type="evidence" value="ECO:0007669"/>
    <property type="project" value="UniProtKB-KW"/>
</dbReference>
<organism evidence="11 12">
    <name type="scientific">Novosphingobium humi</name>
    <dbReference type="NCBI Taxonomy" id="2282397"/>
    <lineage>
        <taxon>Bacteria</taxon>
        <taxon>Pseudomonadati</taxon>
        <taxon>Pseudomonadota</taxon>
        <taxon>Alphaproteobacteria</taxon>
        <taxon>Sphingomonadales</taxon>
        <taxon>Sphingomonadaceae</taxon>
        <taxon>Novosphingobium</taxon>
    </lineage>
</organism>
<dbReference type="PANTHER" id="PTHR24421">
    <property type="entry name" value="NITRATE/NITRITE SENSOR PROTEIN NARX-RELATED"/>
    <property type="match status" value="1"/>
</dbReference>
<gene>
    <name evidence="11" type="ORF">PQ457_04935</name>
</gene>
<dbReference type="Proteomes" id="UP001218231">
    <property type="component" value="Chromosome"/>
</dbReference>
<keyword evidence="9" id="KW-0472">Membrane</keyword>
<feature type="domain" description="Histidine kinase/HSP90-like ATPase" evidence="10">
    <location>
        <begin position="445"/>
        <end position="534"/>
    </location>
</feature>
<evidence type="ECO:0000256" key="9">
    <source>
        <dbReference type="SAM" id="Phobius"/>
    </source>
</evidence>
<proteinExistence type="predicted"/>
<dbReference type="InterPro" id="IPR036890">
    <property type="entry name" value="HATPase_C_sf"/>
</dbReference>
<keyword evidence="3" id="KW-0597">Phosphoprotein</keyword>
<evidence type="ECO:0000256" key="6">
    <source>
        <dbReference type="ARBA" id="ARBA00022777"/>
    </source>
</evidence>
<dbReference type="Gene3D" id="3.30.565.10">
    <property type="entry name" value="Histidine kinase-like ATPase, C-terminal domain"/>
    <property type="match status" value="1"/>
</dbReference>
<feature type="transmembrane region" description="Helical" evidence="9">
    <location>
        <begin position="67"/>
        <end position="85"/>
    </location>
</feature>
<dbReference type="InterPro" id="IPR003594">
    <property type="entry name" value="HATPase_dom"/>
</dbReference>
<keyword evidence="4" id="KW-0808">Transferase</keyword>
<dbReference type="Gene3D" id="1.20.5.1930">
    <property type="match status" value="1"/>
</dbReference>
<reference evidence="11 12" key="1">
    <citation type="submission" date="2023-02" db="EMBL/GenBank/DDBJ databases">
        <title>Genome sequence of Novosphingobium humi KACC 19094.</title>
        <authorList>
            <person name="Kim S."/>
            <person name="Heo J."/>
            <person name="Kwon S.-W."/>
        </authorList>
    </citation>
    <scope>NUCLEOTIDE SEQUENCE [LARGE SCALE GENOMIC DNA]</scope>
    <source>
        <strain evidence="11 12">KACC 19094</strain>
    </source>
</reference>
<dbReference type="CDD" id="cd16917">
    <property type="entry name" value="HATPase_UhpB-NarQ-NarX-like"/>
    <property type="match status" value="1"/>
</dbReference>
<feature type="transmembrane region" description="Helical" evidence="9">
    <location>
        <begin position="91"/>
        <end position="109"/>
    </location>
</feature>
<keyword evidence="6 11" id="KW-0418">Kinase</keyword>
<feature type="transmembrane region" description="Helical" evidence="9">
    <location>
        <begin position="186"/>
        <end position="208"/>
    </location>
</feature>
<evidence type="ECO:0000256" key="4">
    <source>
        <dbReference type="ARBA" id="ARBA00022679"/>
    </source>
</evidence>
<evidence type="ECO:0000256" key="5">
    <source>
        <dbReference type="ARBA" id="ARBA00022741"/>
    </source>
</evidence>
<evidence type="ECO:0000256" key="1">
    <source>
        <dbReference type="ARBA" id="ARBA00000085"/>
    </source>
</evidence>
<feature type="transmembrane region" description="Helical" evidence="9">
    <location>
        <begin position="39"/>
        <end position="58"/>
    </location>
</feature>
<dbReference type="SMART" id="SM00387">
    <property type="entry name" value="HATPase_c"/>
    <property type="match status" value="1"/>
</dbReference>
<evidence type="ECO:0000313" key="12">
    <source>
        <dbReference type="Proteomes" id="UP001218231"/>
    </source>
</evidence>
<accession>A0ABY7TZ55</accession>
<name>A0ABY7TZ55_9SPHN</name>
<feature type="transmembrane region" description="Helical" evidence="9">
    <location>
        <begin position="147"/>
        <end position="166"/>
    </location>
</feature>
<dbReference type="Pfam" id="PF07730">
    <property type="entry name" value="HisKA_3"/>
    <property type="match status" value="1"/>
</dbReference>
<feature type="transmembrane region" description="Helical" evidence="9">
    <location>
        <begin position="7"/>
        <end position="27"/>
    </location>
</feature>
<dbReference type="SUPFAM" id="SSF55874">
    <property type="entry name" value="ATPase domain of HSP90 chaperone/DNA topoisomerase II/histidine kinase"/>
    <property type="match status" value="1"/>
</dbReference>
<feature type="transmembrane region" description="Helical" evidence="9">
    <location>
        <begin position="116"/>
        <end position="135"/>
    </location>
</feature>
<keyword evidence="5" id="KW-0547">Nucleotide-binding</keyword>
<evidence type="ECO:0000256" key="2">
    <source>
        <dbReference type="ARBA" id="ARBA00012438"/>
    </source>
</evidence>
<evidence type="ECO:0000256" key="3">
    <source>
        <dbReference type="ARBA" id="ARBA00022553"/>
    </source>
</evidence>
<keyword evidence="7" id="KW-0067">ATP-binding</keyword>
<dbReference type="RefSeq" id="WP_273618651.1">
    <property type="nucleotide sequence ID" value="NZ_CP117417.1"/>
</dbReference>
<keyword evidence="9" id="KW-0812">Transmembrane</keyword>
<keyword evidence="12" id="KW-1185">Reference proteome</keyword>
<comment type="catalytic activity">
    <reaction evidence="1">
        <text>ATP + protein L-histidine = ADP + protein N-phospho-L-histidine.</text>
        <dbReference type="EC" id="2.7.13.3"/>
    </reaction>
</comment>
<keyword evidence="9" id="KW-1133">Transmembrane helix</keyword>
<dbReference type="InterPro" id="IPR011712">
    <property type="entry name" value="Sig_transdc_His_kin_sub3_dim/P"/>
</dbReference>
<evidence type="ECO:0000256" key="7">
    <source>
        <dbReference type="ARBA" id="ARBA00022840"/>
    </source>
</evidence>
<keyword evidence="8" id="KW-0902">Two-component regulatory system</keyword>
<sequence>MTRSRSGLVLAVMRSLMAALFAVWLWLAPHHHAQGGPDTVWLFGAYLVFALVMLAVAAQSWWYDFRLARAAFAVDVATFLVGLYLTEAVTLDFFSSFMAFFAFLMLNSATRWNRRSILMIAAGLAACFLLAGLLVEWSEFHFDTTKFIRRFSTLALLSLMLGWFAFNRQNVPVARYIRPELSQDPLAGVLDYAMAAYGAAGGAIAWVAQGETRPMIRTGGTMGEGVELAALDMPLLAGGMVFDAPRRRALGINDQDRVVAMAPAPMEGLIAGFAGMQGLSLPIAGRTGRGQLVLTGISGLNYDDLFAARGVVREVAAAMDEEETEAMAREVAMSRLRTQIAADLHDSVVQTLAGAKFRLEALRHKLAQGTAVPDDIDLLCAGLAAEQGHVRAIIERLRQGQIQPGRRDLLQELTPLADQLSAQWLVAVSVSVSAEGEGPIIVPTALNFEIQQILREATANAARHGQARHVRVELGVTGGALGVAIVDDGIGFAPEALGAPPQSIAARVARLGGDLTIGSLHGQTRVLVTLPMEPAG</sequence>
<evidence type="ECO:0000313" key="11">
    <source>
        <dbReference type="EMBL" id="WCT78321.1"/>
    </source>
</evidence>
<dbReference type="EMBL" id="CP117417">
    <property type="protein sequence ID" value="WCT78321.1"/>
    <property type="molecule type" value="Genomic_DNA"/>
</dbReference>
<evidence type="ECO:0000259" key="10">
    <source>
        <dbReference type="SMART" id="SM00387"/>
    </source>
</evidence>
<dbReference type="PANTHER" id="PTHR24421:SF10">
    <property type="entry name" value="NITRATE_NITRITE SENSOR PROTEIN NARQ"/>
    <property type="match status" value="1"/>
</dbReference>
<evidence type="ECO:0000256" key="8">
    <source>
        <dbReference type="ARBA" id="ARBA00023012"/>
    </source>
</evidence>
<dbReference type="EC" id="2.7.13.3" evidence="2"/>
<dbReference type="InterPro" id="IPR050482">
    <property type="entry name" value="Sensor_HK_TwoCompSys"/>
</dbReference>
<dbReference type="Pfam" id="PF02518">
    <property type="entry name" value="HATPase_c"/>
    <property type="match status" value="1"/>
</dbReference>